<organism evidence="1 2">
    <name type="scientific">Parascaris univalens</name>
    <name type="common">Nematode worm</name>
    <dbReference type="NCBI Taxonomy" id="6257"/>
    <lineage>
        <taxon>Eukaryota</taxon>
        <taxon>Metazoa</taxon>
        <taxon>Ecdysozoa</taxon>
        <taxon>Nematoda</taxon>
        <taxon>Chromadorea</taxon>
        <taxon>Rhabditida</taxon>
        <taxon>Spirurina</taxon>
        <taxon>Ascaridomorpha</taxon>
        <taxon>Ascaridoidea</taxon>
        <taxon>Ascarididae</taxon>
        <taxon>Parascaris</taxon>
    </lineage>
</organism>
<dbReference type="WBParaSite" id="PgR006_g097_t02">
    <property type="protein sequence ID" value="PgR006_g097_t02"/>
    <property type="gene ID" value="PgR006_g097"/>
</dbReference>
<name>A0A915AHW7_PARUN</name>
<dbReference type="AlphaFoldDB" id="A0A915AHW7"/>
<evidence type="ECO:0000313" key="2">
    <source>
        <dbReference type="WBParaSite" id="PgR006_g097_t02"/>
    </source>
</evidence>
<sequence>MVERYRGISFRPSFKQLRWFYFLFSTQTQKATYFHRFKTS</sequence>
<protein>
    <submittedName>
        <fullName evidence="2">G-protein coupled receptors family 1 profile domain-containing protein</fullName>
    </submittedName>
</protein>
<dbReference type="Proteomes" id="UP000887569">
    <property type="component" value="Unplaced"/>
</dbReference>
<reference evidence="2" key="1">
    <citation type="submission" date="2022-11" db="UniProtKB">
        <authorList>
            <consortium name="WormBaseParasite"/>
        </authorList>
    </citation>
    <scope>IDENTIFICATION</scope>
</reference>
<proteinExistence type="predicted"/>
<evidence type="ECO:0000313" key="1">
    <source>
        <dbReference type="Proteomes" id="UP000887569"/>
    </source>
</evidence>
<accession>A0A915AHW7</accession>
<keyword evidence="1" id="KW-1185">Reference proteome</keyword>